<name>A0A0P7D4I9_9GAMM</name>
<evidence type="ECO:0000259" key="2">
    <source>
        <dbReference type="Pfam" id="PF02120"/>
    </source>
</evidence>
<dbReference type="EMBL" id="LJTC01000007">
    <property type="protein sequence ID" value="KPM83349.1"/>
    <property type="molecule type" value="Genomic_DNA"/>
</dbReference>
<dbReference type="Pfam" id="PF02120">
    <property type="entry name" value="Flg_hook"/>
    <property type="match status" value="1"/>
</dbReference>
<feature type="region of interest" description="Disordered" evidence="1">
    <location>
        <begin position="395"/>
        <end position="421"/>
    </location>
</feature>
<reference evidence="3 4" key="1">
    <citation type="submission" date="2015-09" db="EMBL/GenBank/DDBJ databases">
        <title>Draft Genome Sequence of Pseudoalteromonas lipolytica UCD-48B.</title>
        <authorList>
            <person name="Krusor M."/>
            <person name="Coil D.A."/>
            <person name="Lang J.M."/>
            <person name="Eisen J.A."/>
            <person name="Alexiev A."/>
        </authorList>
    </citation>
    <scope>NUCLEOTIDE SEQUENCE [LARGE SCALE GENOMIC DNA]</scope>
    <source>
        <strain evidence="3 4">UCD-48B</strain>
    </source>
</reference>
<dbReference type="InterPro" id="IPR021136">
    <property type="entry name" value="Flagellar_hook_control-like_C"/>
</dbReference>
<evidence type="ECO:0000313" key="3">
    <source>
        <dbReference type="EMBL" id="KPM83349.1"/>
    </source>
</evidence>
<dbReference type="AlphaFoldDB" id="A0A0P7D4I9"/>
<dbReference type="PATRIC" id="fig|570156.3.peg.3479"/>
<gene>
    <name evidence="3" type="ORF">AOG27_11960</name>
</gene>
<comment type="caution">
    <text evidence="3">The sequence shown here is derived from an EMBL/GenBank/DDBJ whole genome shotgun (WGS) entry which is preliminary data.</text>
</comment>
<dbReference type="Gene3D" id="3.30.750.140">
    <property type="match status" value="1"/>
</dbReference>
<proteinExistence type="predicted"/>
<evidence type="ECO:0000256" key="1">
    <source>
        <dbReference type="SAM" id="MobiDB-lite"/>
    </source>
</evidence>
<protein>
    <recommendedName>
        <fullName evidence="2">Flagellar hook-length control protein-like C-terminal domain-containing protein</fullName>
    </recommendedName>
</protein>
<dbReference type="InterPro" id="IPR038610">
    <property type="entry name" value="FliK-like_C_sf"/>
</dbReference>
<dbReference type="Proteomes" id="UP000050378">
    <property type="component" value="Unassembled WGS sequence"/>
</dbReference>
<feature type="domain" description="Flagellar hook-length control protein-like C-terminal" evidence="2">
    <location>
        <begin position="782"/>
        <end position="861"/>
    </location>
</feature>
<dbReference type="RefSeq" id="WP_054553248.1">
    <property type="nucleotide sequence ID" value="NZ_LJTC01000007.1"/>
</dbReference>
<evidence type="ECO:0000313" key="4">
    <source>
        <dbReference type="Proteomes" id="UP000050378"/>
    </source>
</evidence>
<accession>A0A0P7D4I9</accession>
<dbReference type="STRING" id="570156.AOG27_11960"/>
<sequence>MNKQSQLTLSTQLNLDPKAISSALQQSPNDALKMLAEQSLTARNIVVGKHSVQMDVLINNSWQTLRLSTEQENLKTERFLAANIQLSSDGKQLTITPAPLTITLGKSQQLQALLNLLTQGSANTNMPHPAQIAPSKPLLQLPALKAEFALNNSLAALLKAEAPLKAILLPATNQQNSFNLNIINRFGDSLHQQSVSQQKIAELVAKLTPEMNLKLAGQQVQLSVANKQSNELTLPLPTISPKQAKQIQAQWQFHPHALKLTPQQVKNTVELINKAPVQQILLKNSLSETFNQALKSQAVEPKSTLLAPSSSSNSPISSWLKDSFADLKTRISDAVRYFEKLPATTKAAVYQSTHQLIESKNTISQLGFNANKINIVKLAAAQQSAPQHTALQVAQKPSGPVTANTPPPVAKQTEPLTESQPAKQVSLPVSYNKAAPLIQLLQRIKVSLEPLVSAQNQATQLATNHSKEQLPVLSLDNAMQKAPADNKSINSSVNTLNSDKATSEQLAPVKSSLANSVLKNMSEQTKQHNFVTRAPNEQTVGLQKVVQQQTQLHAPFLATKEPNLSQPLLPIRPIEAALIAKLLPLPESKPLASMPLPVQLTEKLVALSEQNTSPSVDLNRLVNQAFNRMISSQNMHPTTIERELLSILRPTALPSQTQQASFSQGLEQLAVASLAAPIINQAPTNLSFNNQTGLDALLQVLVPNFKAVNGNKLLEQLQQPAMQAMAAEASQLKNTLAQVQTTPINQQQDNSALAQFFLPMKLPPETGQTEISLGQYKKPSKNKLEAKNVWFVRLNFDYAQLGKLQITAEVMDKAVDCQLLASSQEVTALAHPHLETLRHKLAGHGLNVGELNLQQGTSNHQAFYKSHAIINIKV</sequence>
<organism evidence="3 4">
    <name type="scientific">Pseudoalteromonas lipolytica</name>
    <dbReference type="NCBI Taxonomy" id="570156"/>
    <lineage>
        <taxon>Bacteria</taxon>
        <taxon>Pseudomonadati</taxon>
        <taxon>Pseudomonadota</taxon>
        <taxon>Gammaproteobacteria</taxon>
        <taxon>Alteromonadales</taxon>
        <taxon>Pseudoalteromonadaceae</taxon>
        <taxon>Pseudoalteromonas</taxon>
    </lineage>
</organism>